<dbReference type="OrthoDB" id="5287653at2"/>
<dbReference type="PRINTS" id="PR01210">
    <property type="entry name" value="GGTRANSPTASE"/>
</dbReference>
<feature type="region of interest" description="Disordered" evidence="9">
    <location>
        <begin position="556"/>
        <end position="585"/>
    </location>
</feature>
<sequence length="585" mass="64940">MHRKYIKNTTKASLILIFSLLPYQIKSLANNFPIEESYQIFQPEYSEKGMVASQEKIASEVGAQILKQGGNAVDAAVAVGYALAVTLPKAGNIGGGGFMLIWLNKEKKAVVINYREKAPLAAHKNMFLDKDAKVDVEEITASYNGAGVPGTVYGLNSALTKYGSMPLKKVMAPAIHLARNGILVTHALSTSLTENKKHLQKSEESTKIFFNKEKEAFKPGEILIQKDLANTLEEIALYGSDAFYKGKIAKKIIDDVQSHKGIMTLKDLEQYKAIEMTPIEGTYNGFKVLSVPPPSSGGVTLIEILNILENVDFKKIPFRSAEYFHILSEAMNYAYYDRNNSLGDPDFVKNPIERLTSKKYAKQIFQSMDLKKHTPSEIVQKEGIRRESNQEGNTTHYSIVDKHGNMVSNTYTLNYYYGNGKTVKGTGILLNNEMDDFTAKVGAANSFGLIQGPKNSIEPQKRPLSSMTPTILLNDKKEAILATGAPGGSRIITQSLLMITGFIDYNKNISTLASYPRFHRQLWPDKFFYEDGIAFETLESLKKMGHEIEKVRPYGSLQTVQKDPDNHFLGSSDPRSEGDAAVGVW</sequence>
<keyword evidence="8" id="KW-0317">Glutathione biosynthesis</keyword>
<dbReference type="Pfam" id="PF01019">
    <property type="entry name" value="G_glu_transpept"/>
    <property type="match status" value="1"/>
</dbReference>
<evidence type="ECO:0000313" key="10">
    <source>
        <dbReference type="EMBL" id="BBH53664.1"/>
    </source>
</evidence>
<dbReference type="NCBIfam" id="TIGR00066">
    <property type="entry name" value="g_glut_trans"/>
    <property type="match status" value="1"/>
</dbReference>
<dbReference type="KEGG" id="sbf:JCM31447_21110"/>
<evidence type="ECO:0000256" key="5">
    <source>
        <dbReference type="ARBA" id="ARBA00047417"/>
    </source>
</evidence>
<feature type="binding site" evidence="7">
    <location>
        <begin position="412"/>
        <end position="414"/>
    </location>
    <ligand>
        <name>L-glutamate</name>
        <dbReference type="ChEBI" id="CHEBI:29985"/>
    </ligand>
</feature>
<feature type="binding site" evidence="7">
    <location>
        <position position="436"/>
    </location>
    <ligand>
        <name>L-glutamate</name>
        <dbReference type="ChEBI" id="CHEBI:29985"/>
    </ligand>
</feature>
<evidence type="ECO:0000256" key="7">
    <source>
        <dbReference type="PIRSR" id="PIRSR600101-2"/>
    </source>
</evidence>
<dbReference type="PANTHER" id="PTHR43199">
    <property type="entry name" value="GLUTATHIONE HYDROLASE"/>
    <property type="match status" value="1"/>
</dbReference>
<comment type="catalytic activity">
    <reaction evidence="1 8">
        <text>an S-substituted glutathione + H2O = an S-substituted L-cysteinylglycine + L-glutamate</text>
        <dbReference type="Rhea" id="RHEA:59468"/>
        <dbReference type="ChEBI" id="CHEBI:15377"/>
        <dbReference type="ChEBI" id="CHEBI:29985"/>
        <dbReference type="ChEBI" id="CHEBI:90779"/>
        <dbReference type="ChEBI" id="CHEBI:143103"/>
        <dbReference type="EC" id="3.4.19.13"/>
    </reaction>
</comment>
<dbReference type="GO" id="GO:0006750">
    <property type="term" value="P:glutathione biosynthetic process"/>
    <property type="evidence" value="ECO:0007669"/>
    <property type="project" value="UniProtKB-KW"/>
</dbReference>
<comment type="PTM">
    <text evidence="8">Cleaved by autocatalysis into a large and a small subunit.</text>
</comment>
<keyword evidence="8" id="KW-0378">Hydrolase</keyword>
<comment type="subunit">
    <text evidence="8">This enzyme consists of two polypeptide chains, which are synthesized in precursor form from a single polypeptide.</text>
</comment>
<dbReference type="RefSeq" id="WP_130609976.1">
    <property type="nucleotide sequence ID" value="NZ_AP019368.1"/>
</dbReference>
<dbReference type="InterPro" id="IPR043137">
    <property type="entry name" value="GGT_ssub_C"/>
</dbReference>
<organism evidence="10 11">
    <name type="scientific">Fluviispira sanaruensis</name>
    <dbReference type="NCBI Taxonomy" id="2493639"/>
    <lineage>
        <taxon>Bacteria</taxon>
        <taxon>Pseudomonadati</taxon>
        <taxon>Bdellovibrionota</taxon>
        <taxon>Oligoflexia</taxon>
        <taxon>Silvanigrellales</taxon>
        <taxon>Silvanigrellaceae</taxon>
        <taxon>Fluviispira</taxon>
    </lineage>
</organism>
<dbReference type="Proteomes" id="UP000291236">
    <property type="component" value="Chromosome"/>
</dbReference>
<dbReference type="Gene3D" id="1.10.246.130">
    <property type="match status" value="1"/>
</dbReference>
<dbReference type="EC" id="3.4.19.13" evidence="8"/>
<evidence type="ECO:0000256" key="3">
    <source>
        <dbReference type="ARBA" id="ARBA00009381"/>
    </source>
</evidence>
<keyword evidence="8 10" id="KW-0808">Transferase</keyword>
<dbReference type="GO" id="GO:0036374">
    <property type="term" value="F:glutathione hydrolase activity"/>
    <property type="evidence" value="ECO:0007669"/>
    <property type="project" value="UniProtKB-UniRule"/>
</dbReference>
<dbReference type="InterPro" id="IPR029055">
    <property type="entry name" value="Ntn_hydrolases_N"/>
</dbReference>
<comment type="pathway">
    <text evidence="8">Sulfur metabolism; glutathione metabolism.</text>
</comment>
<dbReference type="InterPro" id="IPR000101">
    <property type="entry name" value="GGT_peptidase"/>
</dbReference>
<feature type="binding site" evidence="7">
    <location>
        <position position="115"/>
    </location>
    <ligand>
        <name>L-glutamate</name>
        <dbReference type="ChEBI" id="CHEBI:29985"/>
    </ligand>
</feature>
<dbReference type="SUPFAM" id="SSF56235">
    <property type="entry name" value="N-terminal nucleophile aminohydrolases (Ntn hydrolases)"/>
    <property type="match status" value="1"/>
</dbReference>
<dbReference type="InterPro" id="IPR043138">
    <property type="entry name" value="GGT_lsub"/>
</dbReference>
<evidence type="ECO:0000256" key="9">
    <source>
        <dbReference type="SAM" id="MobiDB-lite"/>
    </source>
</evidence>
<evidence type="ECO:0000256" key="8">
    <source>
        <dbReference type="RuleBase" id="RU368036"/>
    </source>
</evidence>
<dbReference type="EMBL" id="AP019368">
    <property type="protein sequence ID" value="BBH53664.1"/>
    <property type="molecule type" value="Genomic_DNA"/>
</dbReference>
<evidence type="ECO:0000256" key="1">
    <source>
        <dbReference type="ARBA" id="ARBA00001049"/>
    </source>
</evidence>
<dbReference type="AlphaFoldDB" id="A0A4P2VNE9"/>
<dbReference type="PROSITE" id="PS00462">
    <property type="entry name" value="G_GLU_TRANSPEPTIDASE"/>
    <property type="match status" value="1"/>
</dbReference>
<feature type="binding site" evidence="7">
    <location>
        <position position="488"/>
    </location>
    <ligand>
        <name>L-glutamate</name>
        <dbReference type="ChEBI" id="CHEBI:29985"/>
    </ligand>
</feature>
<comment type="similarity">
    <text evidence="3 8">Belongs to the gamma-glutamyltransferase family.</text>
</comment>
<keyword evidence="11" id="KW-1185">Reference proteome</keyword>
<dbReference type="InterPro" id="IPR055262">
    <property type="entry name" value="GGT_CS"/>
</dbReference>
<feature type="active site" description="Nucleophile" evidence="6">
    <location>
        <position position="394"/>
    </location>
</feature>
<dbReference type="GO" id="GO:0006751">
    <property type="term" value="P:glutathione catabolic process"/>
    <property type="evidence" value="ECO:0007669"/>
    <property type="project" value="UniProtKB-UniRule"/>
</dbReference>
<dbReference type="GO" id="GO:0103068">
    <property type="term" value="F:leukotriene C4 gamma-glutamyl transferase activity"/>
    <property type="evidence" value="ECO:0007669"/>
    <property type="project" value="UniProtKB-EC"/>
</dbReference>
<feature type="binding site" evidence="7">
    <location>
        <begin position="465"/>
        <end position="466"/>
    </location>
    <ligand>
        <name>L-glutamate</name>
        <dbReference type="ChEBI" id="CHEBI:29985"/>
    </ligand>
</feature>
<keyword evidence="8" id="KW-0865">Zymogen</keyword>
<evidence type="ECO:0000256" key="6">
    <source>
        <dbReference type="PIRSR" id="PIRSR600101-1"/>
    </source>
</evidence>
<evidence type="ECO:0000256" key="2">
    <source>
        <dbReference type="ARBA" id="ARBA00001089"/>
    </source>
</evidence>
<proteinExistence type="inferred from homology"/>
<dbReference type="EC" id="2.3.2.2" evidence="8"/>
<accession>A0A4P2VNE9</accession>
<reference evidence="10 11" key="1">
    <citation type="submission" date="2018-12" db="EMBL/GenBank/DDBJ databases">
        <title>Rubrispira sanarue gen. nov., sp., nov., a member of the order Silvanigrellales, isolated from a brackish lake in Hamamatsu Japan.</title>
        <authorList>
            <person name="Maejima Y."/>
            <person name="Iino T."/>
            <person name="Muraguchi Y."/>
            <person name="Fukuda K."/>
            <person name="Nojiri H."/>
            <person name="Ohkuma M."/>
            <person name="Moriuchi R."/>
            <person name="Dohra H."/>
            <person name="Kimbara K."/>
            <person name="Shintani M."/>
        </authorList>
    </citation>
    <scope>NUCLEOTIDE SEQUENCE [LARGE SCALE GENOMIC DNA]</scope>
    <source>
        <strain evidence="10 11">RF1110005</strain>
    </source>
</reference>
<dbReference type="UniPathway" id="UPA00204"/>
<dbReference type="PANTHER" id="PTHR43199:SF6">
    <property type="entry name" value="GLUTATHIONE HYDROLASE PROENZYME"/>
    <property type="match status" value="1"/>
</dbReference>
<dbReference type="Gene3D" id="3.60.20.40">
    <property type="match status" value="1"/>
</dbReference>
<comment type="catalytic activity">
    <reaction evidence="2 8">
        <text>glutathione + H2O = L-cysteinylglycine + L-glutamate</text>
        <dbReference type="Rhea" id="RHEA:28807"/>
        <dbReference type="ChEBI" id="CHEBI:15377"/>
        <dbReference type="ChEBI" id="CHEBI:29985"/>
        <dbReference type="ChEBI" id="CHEBI:57925"/>
        <dbReference type="ChEBI" id="CHEBI:61694"/>
        <dbReference type="EC" id="3.4.19.13"/>
    </reaction>
</comment>
<evidence type="ECO:0000313" key="11">
    <source>
        <dbReference type="Proteomes" id="UP000291236"/>
    </source>
</evidence>
<comment type="catalytic activity">
    <reaction evidence="5 8">
        <text>an N-terminal (5-L-glutamyl)-[peptide] + an alpha-amino acid = 5-L-glutamyl amino acid + an N-terminal L-alpha-aminoacyl-[peptide]</text>
        <dbReference type="Rhea" id="RHEA:23904"/>
        <dbReference type="Rhea" id="RHEA-COMP:9780"/>
        <dbReference type="Rhea" id="RHEA-COMP:9795"/>
        <dbReference type="ChEBI" id="CHEBI:77644"/>
        <dbReference type="ChEBI" id="CHEBI:78597"/>
        <dbReference type="ChEBI" id="CHEBI:78599"/>
        <dbReference type="ChEBI" id="CHEBI:78608"/>
        <dbReference type="EC" id="2.3.2.2"/>
    </reaction>
</comment>
<dbReference type="InterPro" id="IPR051792">
    <property type="entry name" value="GGT_bact"/>
</dbReference>
<name>A0A4P2VNE9_FLUSA</name>
<evidence type="ECO:0000256" key="4">
    <source>
        <dbReference type="ARBA" id="ARBA00023315"/>
    </source>
</evidence>
<gene>
    <name evidence="10" type="ORF">JCM31447_21110</name>
</gene>
<keyword evidence="4 8" id="KW-0012">Acyltransferase</keyword>
<protein>
    <recommendedName>
        <fullName evidence="8">Glutathione hydrolase proenzyme</fullName>
        <ecNumber evidence="8">2.3.2.2</ecNumber>
        <ecNumber evidence="8">3.4.19.13</ecNumber>
    </recommendedName>
    <component>
        <recommendedName>
            <fullName evidence="8">Glutathione hydrolase large chain</fullName>
        </recommendedName>
    </component>
    <component>
        <recommendedName>
            <fullName evidence="8">Glutathione hydrolase small chain</fullName>
        </recommendedName>
    </component>
</protein>